<evidence type="ECO:0000256" key="1">
    <source>
        <dbReference type="SAM" id="Phobius"/>
    </source>
</evidence>
<evidence type="ECO:0000313" key="3">
    <source>
        <dbReference type="Proteomes" id="UP001060112"/>
    </source>
</evidence>
<evidence type="ECO:0008006" key="4">
    <source>
        <dbReference type="Google" id="ProtNLM"/>
    </source>
</evidence>
<dbReference type="EMBL" id="CP101620">
    <property type="protein sequence ID" value="UTY38736.1"/>
    <property type="molecule type" value="Genomic_DNA"/>
</dbReference>
<reference evidence="2" key="1">
    <citation type="submission" date="2022-07" db="EMBL/GenBank/DDBJ databases">
        <title>Faecal culturing of patients with breast cancer.</title>
        <authorList>
            <person name="Teng N.M.Y."/>
            <person name="Kiu R."/>
            <person name="Evans R."/>
            <person name="Baker D.J."/>
            <person name="Zenner C."/>
            <person name="Robinson S.D."/>
            <person name="Hall L.J."/>
        </authorList>
    </citation>
    <scope>NUCLEOTIDE SEQUENCE</scope>
    <source>
        <strain evidence="2">LH1062</strain>
    </source>
</reference>
<dbReference type="RefSeq" id="WP_290139281.1">
    <property type="nucleotide sequence ID" value="NZ_CP101620.1"/>
</dbReference>
<keyword evidence="3" id="KW-1185">Reference proteome</keyword>
<protein>
    <recommendedName>
        <fullName evidence="4">Type II secretion system protein</fullName>
    </recommendedName>
</protein>
<name>A0ABY5I0A0_9FIRM</name>
<dbReference type="Proteomes" id="UP001060112">
    <property type="component" value="Chromosome"/>
</dbReference>
<feature type="transmembrane region" description="Helical" evidence="1">
    <location>
        <begin position="15"/>
        <end position="38"/>
    </location>
</feature>
<gene>
    <name evidence="2" type="ORF">NMU03_14185</name>
</gene>
<keyword evidence="1" id="KW-0812">Transmembrane</keyword>
<organism evidence="2 3">
    <name type="scientific">Allocoprobacillus halotolerans</name>
    <dbReference type="NCBI Taxonomy" id="2944914"/>
    <lineage>
        <taxon>Bacteria</taxon>
        <taxon>Bacillati</taxon>
        <taxon>Bacillota</taxon>
        <taxon>Erysipelotrichia</taxon>
        <taxon>Erysipelotrichales</taxon>
        <taxon>Erysipelotrichaceae</taxon>
        <taxon>Allocoprobacillus</taxon>
    </lineage>
</organism>
<keyword evidence="1" id="KW-0472">Membrane</keyword>
<accession>A0ABY5I0A0</accession>
<proteinExistence type="predicted"/>
<evidence type="ECO:0000313" key="2">
    <source>
        <dbReference type="EMBL" id="UTY38736.1"/>
    </source>
</evidence>
<keyword evidence="1" id="KW-1133">Transmembrane helix</keyword>
<sequence>MKLYHQIFKNKQGSVLQIVLILFMILTLSLSMTTFSLLQSARQLQTIDILMKQKRLEISLVKYYSDCVQTDLLLSDSYDFQNYQIETTVDDLGDYYEVTTNIEAPTFQYSFLTKIEVQTGVILNFEYI</sequence>